<name>A0A939NK70_PRORE</name>
<evidence type="ECO:0000259" key="2">
    <source>
        <dbReference type="Pfam" id="PF01408"/>
    </source>
</evidence>
<dbReference type="SUPFAM" id="SSF51735">
    <property type="entry name" value="NAD(P)-binding Rossmann-fold domains"/>
    <property type="match status" value="1"/>
</dbReference>
<sequence>MIAEITPELAQTRAQEMGFNRATDDWRKLVADPNIDVVDICSPNFLHKEMAMEAISMVNMFIVKPLALTLKMPKKWSKRLNKPAS</sequence>
<dbReference type="GO" id="GO:0000166">
    <property type="term" value="F:nucleotide binding"/>
    <property type="evidence" value="ECO:0007669"/>
    <property type="project" value="InterPro"/>
</dbReference>
<dbReference type="InterPro" id="IPR050463">
    <property type="entry name" value="Gfo/Idh/MocA_oxidrdct_glycsds"/>
</dbReference>
<proteinExistence type="predicted"/>
<organism evidence="3 4">
    <name type="scientific">Providencia rettgeri</name>
    <dbReference type="NCBI Taxonomy" id="587"/>
    <lineage>
        <taxon>Bacteria</taxon>
        <taxon>Pseudomonadati</taxon>
        <taxon>Pseudomonadota</taxon>
        <taxon>Gammaproteobacteria</taxon>
        <taxon>Enterobacterales</taxon>
        <taxon>Morganellaceae</taxon>
        <taxon>Providencia</taxon>
    </lineage>
</organism>
<comment type="caution">
    <text evidence="3">The sequence shown here is derived from an EMBL/GenBank/DDBJ whole genome shotgun (WGS) entry which is preliminary data.</text>
</comment>
<reference evidence="3" key="1">
    <citation type="submission" date="2021-03" db="EMBL/GenBank/DDBJ databases">
        <title>Molecular epidemiology and mechanisms of colistin and carbapenem resistance in Enterobacteriaceae from clinical isolates, the environment and porcine samples in Pretoria, South Africa.</title>
        <authorList>
            <person name="Bogoshi D."/>
            <person name="Mbelle N.M."/>
            <person name="Naidoo V."/>
            <person name="Osei Sekyere J."/>
        </authorList>
    </citation>
    <scope>NUCLEOTIDE SEQUENCE</scope>
    <source>
        <strain evidence="3">C052</strain>
    </source>
</reference>
<evidence type="ECO:0000313" key="3">
    <source>
        <dbReference type="EMBL" id="MBO1916204.1"/>
    </source>
</evidence>
<dbReference type="Gene3D" id="3.40.50.720">
    <property type="entry name" value="NAD(P)-binding Rossmann-like Domain"/>
    <property type="match status" value="1"/>
</dbReference>
<evidence type="ECO:0000256" key="1">
    <source>
        <dbReference type="ARBA" id="ARBA00023002"/>
    </source>
</evidence>
<dbReference type="GO" id="GO:0016491">
    <property type="term" value="F:oxidoreductase activity"/>
    <property type="evidence" value="ECO:0007669"/>
    <property type="project" value="UniProtKB-KW"/>
</dbReference>
<evidence type="ECO:0000313" key="4">
    <source>
        <dbReference type="Proteomes" id="UP000664477"/>
    </source>
</evidence>
<dbReference type="EMBL" id="JAGETQ010000045">
    <property type="protein sequence ID" value="MBO1916204.1"/>
    <property type="molecule type" value="Genomic_DNA"/>
</dbReference>
<gene>
    <name evidence="3" type="ORF">J4727_10120</name>
</gene>
<dbReference type="PANTHER" id="PTHR43818">
    <property type="entry name" value="BCDNA.GH03377"/>
    <property type="match status" value="1"/>
</dbReference>
<dbReference type="InterPro" id="IPR036291">
    <property type="entry name" value="NAD(P)-bd_dom_sf"/>
</dbReference>
<protein>
    <submittedName>
        <fullName evidence="3">Gfo/Idh/MocA family oxidoreductase</fullName>
    </submittedName>
</protein>
<dbReference type="InterPro" id="IPR000683">
    <property type="entry name" value="Gfo/Idh/MocA-like_OxRdtase_N"/>
</dbReference>
<dbReference type="AlphaFoldDB" id="A0A939NK70"/>
<accession>A0A939NK70</accession>
<dbReference type="Proteomes" id="UP000664477">
    <property type="component" value="Unassembled WGS sequence"/>
</dbReference>
<feature type="domain" description="Gfo/Idh/MocA-like oxidoreductase N-terminal" evidence="2">
    <location>
        <begin position="4"/>
        <end position="78"/>
    </location>
</feature>
<dbReference type="PANTHER" id="PTHR43818:SF11">
    <property type="entry name" value="BCDNA.GH03377"/>
    <property type="match status" value="1"/>
</dbReference>
<keyword evidence="1" id="KW-0560">Oxidoreductase</keyword>
<dbReference type="Pfam" id="PF01408">
    <property type="entry name" value="GFO_IDH_MocA"/>
    <property type="match status" value="1"/>
</dbReference>